<evidence type="ECO:0000256" key="3">
    <source>
        <dbReference type="ARBA" id="ARBA00022989"/>
    </source>
</evidence>
<gene>
    <name evidence="6" type="ORF">D9V28_10585</name>
</gene>
<dbReference type="Pfam" id="PF02361">
    <property type="entry name" value="CbiQ"/>
    <property type="match status" value="1"/>
</dbReference>
<protein>
    <submittedName>
        <fullName evidence="6">Energy-coupling factor transporter transmembrane protein EcfT</fullName>
    </submittedName>
</protein>
<evidence type="ECO:0000256" key="5">
    <source>
        <dbReference type="SAM" id="Phobius"/>
    </source>
</evidence>
<dbReference type="AlphaFoldDB" id="A0A3L7J2T5"/>
<keyword evidence="7" id="KW-1185">Reference proteome</keyword>
<sequence>MQPLGLYRPGSSVLHRAGAGVKLISLFVLALAASVPPPSIWLLGGLSVLVVTLYLLAGLGFRELARQILMIRWLILLVTVTGLLFLPLDVALANVTRMTLVIVLAGLVTLTTRTSALLDAFEVALSPLRFAGINPQRISLVLALSIRTVPVIAGFAQQLRDAQRSRGGRVSIRAFVVPLLVLSLRHSDDLADALIARGAD</sequence>
<dbReference type="InterPro" id="IPR003339">
    <property type="entry name" value="ABC/ECF_trnsptr_transmembrane"/>
</dbReference>
<name>A0A3L7J2T5_9MICO</name>
<dbReference type="PANTHER" id="PTHR33514">
    <property type="entry name" value="PROTEIN ABCI12, CHLOROPLASTIC"/>
    <property type="match status" value="1"/>
</dbReference>
<evidence type="ECO:0000256" key="4">
    <source>
        <dbReference type="ARBA" id="ARBA00023136"/>
    </source>
</evidence>
<dbReference type="OrthoDB" id="509049at2"/>
<dbReference type="GO" id="GO:0005886">
    <property type="term" value="C:plasma membrane"/>
    <property type="evidence" value="ECO:0007669"/>
    <property type="project" value="TreeGrafter"/>
</dbReference>
<dbReference type="RefSeq" id="WP_121659640.1">
    <property type="nucleotide sequence ID" value="NZ_BMEK01000002.1"/>
</dbReference>
<dbReference type="EMBL" id="RCWJ01000002">
    <property type="protein sequence ID" value="RLQ84595.1"/>
    <property type="molecule type" value="Genomic_DNA"/>
</dbReference>
<evidence type="ECO:0000313" key="6">
    <source>
        <dbReference type="EMBL" id="RLQ84595.1"/>
    </source>
</evidence>
<dbReference type="PANTHER" id="PTHR33514:SF13">
    <property type="entry name" value="PROTEIN ABCI12, CHLOROPLASTIC"/>
    <property type="match status" value="1"/>
</dbReference>
<feature type="transmembrane region" description="Helical" evidence="5">
    <location>
        <begin position="13"/>
        <end position="33"/>
    </location>
</feature>
<keyword evidence="3 5" id="KW-1133">Transmembrane helix</keyword>
<evidence type="ECO:0000256" key="2">
    <source>
        <dbReference type="ARBA" id="ARBA00022692"/>
    </source>
</evidence>
<proteinExistence type="predicted"/>
<evidence type="ECO:0000313" key="7">
    <source>
        <dbReference type="Proteomes" id="UP000282460"/>
    </source>
</evidence>
<dbReference type="Proteomes" id="UP000282460">
    <property type="component" value="Unassembled WGS sequence"/>
</dbReference>
<comment type="subcellular location">
    <subcellularLocation>
        <location evidence="1">Membrane</location>
        <topology evidence="1">Multi-pass membrane protein</topology>
    </subcellularLocation>
</comment>
<feature type="transmembrane region" description="Helical" evidence="5">
    <location>
        <begin position="40"/>
        <end position="61"/>
    </location>
</feature>
<comment type="caution">
    <text evidence="6">The sequence shown here is derived from an EMBL/GenBank/DDBJ whole genome shotgun (WGS) entry which is preliminary data.</text>
</comment>
<keyword evidence="2 5" id="KW-0812">Transmembrane</keyword>
<organism evidence="6 7">
    <name type="scientific">Mycetocola zhadangensis</name>
    <dbReference type="NCBI Taxonomy" id="1164595"/>
    <lineage>
        <taxon>Bacteria</taxon>
        <taxon>Bacillati</taxon>
        <taxon>Actinomycetota</taxon>
        <taxon>Actinomycetes</taxon>
        <taxon>Micrococcales</taxon>
        <taxon>Microbacteriaceae</taxon>
        <taxon>Mycetocola</taxon>
    </lineage>
</organism>
<keyword evidence="4 5" id="KW-0472">Membrane</keyword>
<evidence type="ECO:0000256" key="1">
    <source>
        <dbReference type="ARBA" id="ARBA00004141"/>
    </source>
</evidence>
<accession>A0A3L7J2T5</accession>
<feature type="transmembrane region" description="Helical" evidence="5">
    <location>
        <begin position="67"/>
        <end position="86"/>
    </location>
</feature>
<reference evidence="6 7" key="1">
    <citation type="submission" date="2018-10" db="EMBL/GenBank/DDBJ databases">
        <authorList>
            <person name="Li J."/>
        </authorList>
    </citation>
    <scope>NUCLEOTIDE SEQUENCE [LARGE SCALE GENOMIC DNA]</scope>
    <source>
        <strain evidence="6 7">ZD1-4</strain>
    </source>
</reference>
<dbReference type="CDD" id="cd16914">
    <property type="entry name" value="EcfT"/>
    <property type="match status" value="1"/>
</dbReference>